<sequence length="664" mass="77368">MGKTGKQIKSFGSKKDKRGKQKWTKKAKEKRKQKLAQQTRTYERAAPEDEIKEHEDLIKFDDDEDVQSRSEDLNDIQSDIGMDLSDQDEVENQELSEGDEDVDIEKELLLDYQEDPTKKRKSKKVSEEEDEDIQEMDEILDDKSSSKTQQIRKLLEIVDDESKITTSIAARLLGLFRMTIKISTDNSKKGKDEQEDEEQKQKVKTKDKETEIILSSNPTLYKQVIEMSVTKLPKVLLKLFKEEINLDELTEENYKKIKRLYATAKQTQTILMRSFISNYLKLLKGGSEPESIQMFLCCVVDCVKFAFPFQVYRKIFTKTLCDIMCRYYEVRSEVILVCFDALRKLIMWNEFVKDDLTTYAYKQFLNAFGDHSRIGGAGATKAKTRENLRLLENCFCELLSIDYIAAYQVGFGLIRKLALVCRSVRKDFNEKEMRRIINWQFHHYLHLLSVILFTLTLKSTELELLIYPYIQVCIATMGITMKTTKNFPFTIKICKMLNNLNKVAPKVYIPVAQYILHLFTGTDDFLNRKTKSAKEALPNFEVALKLSKDFYDKTETKDYVFKSCIEELKNHLEIIKRSMSFPELVIPICHTLGQFKKRCINPPYYNIIRELYGKIRKVTDKLQEYRKSVDLTSIEGCEEASAKLDLGNCFTKTQQTIITEDFEG</sequence>
<comment type="subcellular location">
    <subcellularLocation>
        <location evidence="1">Nucleus</location>
    </subcellularLocation>
</comment>
<feature type="compositionally biased region" description="Basic and acidic residues" evidence="4">
    <location>
        <begin position="199"/>
        <end position="208"/>
    </location>
</feature>
<feature type="compositionally biased region" description="Acidic residues" evidence="4">
    <location>
        <begin position="85"/>
        <end position="104"/>
    </location>
</feature>
<evidence type="ECO:0000313" key="6">
    <source>
        <dbReference type="Proteomes" id="UP001295684"/>
    </source>
</evidence>
<feature type="compositionally biased region" description="Acidic residues" evidence="4">
    <location>
        <begin position="127"/>
        <end position="140"/>
    </location>
</feature>
<evidence type="ECO:0008006" key="7">
    <source>
        <dbReference type="Google" id="ProtNLM"/>
    </source>
</evidence>
<dbReference type="PANTHER" id="PTHR12687">
    <property type="entry name" value="NUCLEOLAR COMPLEX 2 AND RAD4-RELATED"/>
    <property type="match status" value="1"/>
</dbReference>
<dbReference type="PANTHER" id="PTHR12687:SF4">
    <property type="entry name" value="NUCLEOLAR COMPLEX PROTEIN 2 HOMOLOG"/>
    <property type="match status" value="1"/>
</dbReference>
<dbReference type="GO" id="GO:0030690">
    <property type="term" value="C:Noc1p-Noc2p complex"/>
    <property type="evidence" value="ECO:0007669"/>
    <property type="project" value="TreeGrafter"/>
</dbReference>
<evidence type="ECO:0000256" key="3">
    <source>
        <dbReference type="ARBA" id="ARBA00023242"/>
    </source>
</evidence>
<reference evidence="5" key="1">
    <citation type="submission" date="2023-07" db="EMBL/GenBank/DDBJ databases">
        <authorList>
            <consortium name="AG Swart"/>
            <person name="Singh M."/>
            <person name="Singh A."/>
            <person name="Seah K."/>
            <person name="Emmerich C."/>
        </authorList>
    </citation>
    <scope>NUCLEOTIDE SEQUENCE</scope>
    <source>
        <strain evidence="5">DP1</strain>
    </source>
</reference>
<evidence type="ECO:0000256" key="2">
    <source>
        <dbReference type="ARBA" id="ARBA00005907"/>
    </source>
</evidence>
<keyword evidence="3" id="KW-0539">Nucleus</keyword>
<comment type="similarity">
    <text evidence="2">Belongs to the NOC2 family.</text>
</comment>
<feature type="compositionally biased region" description="Basic residues" evidence="4">
    <location>
        <begin position="15"/>
        <end position="34"/>
    </location>
</feature>
<dbReference type="EMBL" id="CAMPGE010001856">
    <property type="protein sequence ID" value="CAI2360658.1"/>
    <property type="molecule type" value="Genomic_DNA"/>
</dbReference>
<proteinExistence type="inferred from homology"/>
<dbReference type="Pfam" id="PF03715">
    <property type="entry name" value="Noc2"/>
    <property type="match status" value="1"/>
</dbReference>
<evidence type="ECO:0000313" key="5">
    <source>
        <dbReference type="EMBL" id="CAI2360658.1"/>
    </source>
</evidence>
<dbReference type="GO" id="GO:0030691">
    <property type="term" value="C:Noc2p-Noc3p complex"/>
    <property type="evidence" value="ECO:0007669"/>
    <property type="project" value="TreeGrafter"/>
</dbReference>
<evidence type="ECO:0000256" key="1">
    <source>
        <dbReference type="ARBA" id="ARBA00004123"/>
    </source>
</evidence>
<gene>
    <name evidence="5" type="ORF">ECRASSUSDP1_LOCUS1962</name>
</gene>
<dbReference type="InterPro" id="IPR005343">
    <property type="entry name" value="Noc2"/>
</dbReference>
<dbReference type="GO" id="GO:0005654">
    <property type="term" value="C:nucleoplasm"/>
    <property type="evidence" value="ECO:0007669"/>
    <property type="project" value="TreeGrafter"/>
</dbReference>
<protein>
    <recommendedName>
        <fullName evidence="7">Nucleolar complex protein 2 homolog</fullName>
    </recommendedName>
</protein>
<feature type="region of interest" description="Disordered" evidence="4">
    <location>
        <begin position="1"/>
        <end position="145"/>
    </location>
</feature>
<keyword evidence="6" id="KW-1185">Reference proteome</keyword>
<dbReference type="Proteomes" id="UP001295684">
    <property type="component" value="Unassembled WGS sequence"/>
</dbReference>
<name>A0AAD1X2H2_EUPCR</name>
<accession>A0AAD1X2H2</accession>
<evidence type="ECO:0000256" key="4">
    <source>
        <dbReference type="SAM" id="MobiDB-lite"/>
    </source>
</evidence>
<comment type="caution">
    <text evidence="5">The sequence shown here is derived from an EMBL/GenBank/DDBJ whole genome shotgun (WGS) entry which is preliminary data.</text>
</comment>
<feature type="compositionally biased region" description="Basic and acidic residues" evidence="4">
    <location>
        <begin position="41"/>
        <end position="72"/>
    </location>
</feature>
<organism evidence="5 6">
    <name type="scientific">Euplotes crassus</name>
    <dbReference type="NCBI Taxonomy" id="5936"/>
    <lineage>
        <taxon>Eukaryota</taxon>
        <taxon>Sar</taxon>
        <taxon>Alveolata</taxon>
        <taxon>Ciliophora</taxon>
        <taxon>Intramacronucleata</taxon>
        <taxon>Spirotrichea</taxon>
        <taxon>Hypotrichia</taxon>
        <taxon>Euplotida</taxon>
        <taxon>Euplotidae</taxon>
        <taxon>Moneuplotes</taxon>
    </lineage>
</organism>
<feature type="region of interest" description="Disordered" evidence="4">
    <location>
        <begin position="185"/>
        <end position="208"/>
    </location>
</feature>
<dbReference type="GO" id="GO:0042273">
    <property type="term" value="P:ribosomal large subunit biogenesis"/>
    <property type="evidence" value="ECO:0007669"/>
    <property type="project" value="TreeGrafter"/>
</dbReference>
<dbReference type="AlphaFoldDB" id="A0AAD1X2H2"/>
<dbReference type="GO" id="GO:0005730">
    <property type="term" value="C:nucleolus"/>
    <property type="evidence" value="ECO:0007669"/>
    <property type="project" value="TreeGrafter"/>
</dbReference>